<protein>
    <submittedName>
        <fullName evidence="1">Uncharacterized protein</fullName>
    </submittedName>
</protein>
<dbReference type="EMBL" id="JBHLVO010000017">
    <property type="protein sequence ID" value="MFC0273146.1"/>
    <property type="molecule type" value="Genomic_DNA"/>
</dbReference>
<keyword evidence="2" id="KW-1185">Reference proteome</keyword>
<reference evidence="1 2" key="1">
    <citation type="submission" date="2024-09" db="EMBL/GenBank/DDBJ databases">
        <authorList>
            <person name="Sun Q."/>
            <person name="Mori K."/>
        </authorList>
    </citation>
    <scope>NUCLEOTIDE SEQUENCE [LARGE SCALE GENOMIC DNA]</scope>
    <source>
        <strain evidence="1 2">CCM 7228</strain>
    </source>
</reference>
<organism evidence="1 2">
    <name type="scientific">Metabacillus herbersteinensis</name>
    <dbReference type="NCBI Taxonomy" id="283816"/>
    <lineage>
        <taxon>Bacteria</taxon>
        <taxon>Bacillati</taxon>
        <taxon>Bacillota</taxon>
        <taxon>Bacilli</taxon>
        <taxon>Bacillales</taxon>
        <taxon>Bacillaceae</taxon>
        <taxon>Metabacillus</taxon>
    </lineage>
</organism>
<evidence type="ECO:0000313" key="1">
    <source>
        <dbReference type="EMBL" id="MFC0273146.1"/>
    </source>
</evidence>
<dbReference type="Proteomes" id="UP001589854">
    <property type="component" value="Unassembled WGS sequence"/>
</dbReference>
<evidence type="ECO:0000313" key="2">
    <source>
        <dbReference type="Proteomes" id="UP001589854"/>
    </source>
</evidence>
<accession>A0ABV6GHI3</accession>
<name>A0ABV6GHI3_9BACI</name>
<sequence>MMVTLSSLDKLNAISVTLEKLKKDYPNLVEKLFDMVNLTRAFQFKYQYMGCLIMDEDPCQCAPNFVSRSVLRLYKKELQKLKDDLDFQVLKQTFAEFRSTGYANISQLVLGMTPESLVGTSSIR</sequence>
<proteinExistence type="predicted"/>
<gene>
    <name evidence="1" type="ORF">ACFFIX_17155</name>
</gene>
<comment type="caution">
    <text evidence="1">The sequence shown here is derived from an EMBL/GenBank/DDBJ whole genome shotgun (WGS) entry which is preliminary data.</text>
</comment>